<comment type="caution">
    <text evidence="3">The sequence shown here is derived from an EMBL/GenBank/DDBJ whole genome shotgun (WGS) entry which is preliminary data.</text>
</comment>
<gene>
    <name evidence="3" type="ORF">RchiOBHm_Chr1g0356771</name>
</gene>
<keyword evidence="4" id="KW-1185">Reference proteome</keyword>
<dbReference type="PANTHER" id="PTHR47926:SF342">
    <property type="entry name" value="TETRATRICOPEPTIDE-LIKE HELICAL DOMAIN-CONTAINING PROTEIN-RELATED"/>
    <property type="match status" value="1"/>
</dbReference>
<reference evidence="3 4" key="1">
    <citation type="journal article" date="2018" name="Nat. Genet.">
        <title>The Rosa genome provides new insights in the design of modern roses.</title>
        <authorList>
            <person name="Bendahmane M."/>
        </authorList>
    </citation>
    <scope>NUCLEOTIDE SEQUENCE [LARGE SCALE GENOMIC DNA]</scope>
    <source>
        <strain evidence="4">cv. Old Blush</strain>
    </source>
</reference>
<organism evidence="3 4">
    <name type="scientific">Rosa chinensis</name>
    <name type="common">China rose</name>
    <dbReference type="NCBI Taxonomy" id="74649"/>
    <lineage>
        <taxon>Eukaryota</taxon>
        <taxon>Viridiplantae</taxon>
        <taxon>Streptophyta</taxon>
        <taxon>Embryophyta</taxon>
        <taxon>Tracheophyta</taxon>
        <taxon>Spermatophyta</taxon>
        <taxon>Magnoliopsida</taxon>
        <taxon>eudicotyledons</taxon>
        <taxon>Gunneridae</taxon>
        <taxon>Pentapetalae</taxon>
        <taxon>rosids</taxon>
        <taxon>fabids</taxon>
        <taxon>Rosales</taxon>
        <taxon>Rosaceae</taxon>
        <taxon>Rosoideae</taxon>
        <taxon>Rosoideae incertae sedis</taxon>
        <taxon>Rosa</taxon>
    </lineage>
</organism>
<dbReference type="InterPro" id="IPR002885">
    <property type="entry name" value="PPR_rpt"/>
</dbReference>
<evidence type="ECO:0000313" key="3">
    <source>
        <dbReference type="EMBL" id="PRQ58208.1"/>
    </source>
</evidence>
<accession>A0A2P6SHS3</accession>
<dbReference type="Gramene" id="PRQ58208">
    <property type="protein sequence ID" value="PRQ58208"/>
    <property type="gene ID" value="RchiOBHm_Chr1g0356771"/>
</dbReference>
<dbReference type="Gene3D" id="1.25.40.10">
    <property type="entry name" value="Tetratricopeptide repeat domain"/>
    <property type="match status" value="1"/>
</dbReference>
<dbReference type="InterPro" id="IPR011990">
    <property type="entry name" value="TPR-like_helical_dom_sf"/>
</dbReference>
<dbReference type="InterPro" id="IPR046960">
    <property type="entry name" value="PPR_At4g14850-like_plant"/>
</dbReference>
<keyword evidence="1" id="KW-0677">Repeat</keyword>
<name>A0A2P6SHS3_ROSCH</name>
<dbReference type="GO" id="GO:0003723">
    <property type="term" value="F:RNA binding"/>
    <property type="evidence" value="ECO:0007669"/>
    <property type="project" value="InterPro"/>
</dbReference>
<dbReference type="PROSITE" id="PS51375">
    <property type="entry name" value="PPR"/>
    <property type="match status" value="1"/>
</dbReference>
<evidence type="ECO:0000256" key="2">
    <source>
        <dbReference type="PROSITE-ProRule" id="PRU00708"/>
    </source>
</evidence>
<sequence>MPVRNVAAWNALITGFVDCSRECCWKTAGPDDITVNGLLRGCIELKDVEIDRQLHCFAVKLGFDLSCFVGSALVACLGASSTWGSCEPGKHHHGTVTRQSFNNIGNARKAFDAMSIKNVVSWNTIIVGYGQHGKGIQAVKLLWEMFREHFYPDEFILASIVRTCGNVPSANELMEVHAYIQGRSQDRKEGWANFSLTNILRRTLFLF</sequence>
<feature type="repeat" description="PPR" evidence="2">
    <location>
        <begin position="118"/>
        <end position="152"/>
    </location>
</feature>
<evidence type="ECO:0000256" key="1">
    <source>
        <dbReference type="ARBA" id="ARBA00022737"/>
    </source>
</evidence>
<dbReference type="Pfam" id="PF13041">
    <property type="entry name" value="PPR_2"/>
    <property type="match status" value="1"/>
</dbReference>
<dbReference type="NCBIfam" id="TIGR00756">
    <property type="entry name" value="PPR"/>
    <property type="match status" value="1"/>
</dbReference>
<dbReference type="STRING" id="74649.A0A2P6SHS3"/>
<dbReference type="Proteomes" id="UP000238479">
    <property type="component" value="Chromosome 1"/>
</dbReference>
<protein>
    <submittedName>
        <fullName evidence="3">Putative pentatricopeptide</fullName>
    </submittedName>
</protein>
<evidence type="ECO:0000313" key="4">
    <source>
        <dbReference type="Proteomes" id="UP000238479"/>
    </source>
</evidence>
<dbReference type="GO" id="GO:0009451">
    <property type="term" value="P:RNA modification"/>
    <property type="evidence" value="ECO:0007669"/>
    <property type="project" value="InterPro"/>
</dbReference>
<proteinExistence type="predicted"/>
<dbReference type="PANTHER" id="PTHR47926">
    <property type="entry name" value="PENTATRICOPEPTIDE REPEAT-CONTAINING PROTEIN"/>
    <property type="match status" value="1"/>
</dbReference>
<dbReference type="AlphaFoldDB" id="A0A2P6SHS3"/>
<dbReference type="EMBL" id="PDCK01000039">
    <property type="protein sequence ID" value="PRQ58208.1"/>
    <property type="molecule type" value="Genomic_DNA"/>
</dbReference>